<feature type="region of interest" description="Disordered" evidence="1">
    <location>
        <begin position="415"/>
        <end position="437"/>
    </location>
</feature>
<name>A0A9X1RQZ6_9BURK</name>
<protein>
    <submittedName>
        <fullName evidence="3">Beta-lactamase family protein</fullName>
    </submittedName>
</protein>
<feature type="domain" description="Beta-lactamase-related" evidence="2">
    <location>
        <begin position="105"/>
        <end position="367"/>
    </location>
</feature>
<reference evidence="3" key="1">
    <citation type="submission" date="2022-01" db="EMBL/GenBank/DDBJ databases">
        <title>Genome sequence and assembly of Parabukholderia sp. RG36.</title>
        <authorList>
            <person name="Chhetri G."/>
        </authorList>
    </citation>
    <scope>NUCLEOTIDE SEQUENCE</scope>
    <source>
        <strain evidence="3">RG36</strain>
    </source>
</reference>
<organism evidence="3 4">
    <name type="scientific">Paraburkholderia tagetis</name>
    <dbReference type="NCBI Taxonomy" id="2913261"/>
    <lineage>
        <taxon>Bacteria</taxon>
        <taxon>Pseudomonadati</taxon>
        <taxon>Pseudomonadota</taxon>
        <taxon>Betaproteobacteria</taxon>
        <taxon>Burkholderiales</taxon>
        <taxon>Burkholderiaceae</taxon>
        <taxon>Paraburkholderia</taxon>
    </lineage>
</organism>
<dbReference type="SUPFAM" id="SSF56601">
    <property type="entry name" value="beta-lactamase/transpeptidase-like"/>
    <property type="match status" value="1"/>
</dbReference>
<proteinExistence type="predicted"/>
<dbReference type="PANTHER" id="PTHR43283:SF7">
    <property type="entry name" value="BETA-LACTAMASE-RELATED DOMAIN-CONTAINING PROTEIN"/>
    <property type="match status" value="1"/>
</dbReference>
<accession>A0A9X1RQZ6</accession>
<comment type="caution">
    <text evidence="3">The sequence shown here is derived from an EMBL/GenBank/DDBJ whole genome shotgun (WGS) entry which is preliminary data.</text>
</comment>
<dbReference type="EMBL" id="JAKLJA010000004">
    <property type="protein sequence ID" value="MCG5073369.1"/>
    <property type="molecule type" value="Genomic_DNA"/>
</dbReference>
<feature type="compositionally biased region" description="Polar residues" evidence="1">
    <location>
        <begin position="419"/>
        <end position="431"/>
    </location>
</feature>
<evidence type="ECO:0000259" key="2">
    <source>
        <dbReference type="Pfam" id="PF00144"/>
    </source>
</evidence>
<dbReference type="InterPro" id="IPR012338">
    <property type="entry name" value="Beta-lactam/transpept-like"/>
</dbReference>
<dbReference type="Gene3D" id="3.40.710.10">
    <property type="entry name" value="DD-peptidase/beta-lactamase superfamily"/>
    <property type="match status" value="1"/>
</dbReference>
<dbReference type="PANTHER" id="PTHR43283">
    <property type="entry name" value="BETA-LACTAMASE-RELATED"/>
    <property type="match status" value="1"/>
</dbReference>
<evidence type="ECO:0000313" key="3">
    <source>
        <dbReference type="EMBL" id="MCG5073369.1"/>
    </source>
</evidence>
<dbReference type="InterPro" id="IPR001466">
    <property type="entry name" value="Beta-lactam-related"/>
</dbReference>
<dbReference type="Proteomes" id="UP001139308">
    <property type="component" value="Unassembled WGS sequence"/>
</dbReference>
<sequence length="437" mass="47897">MTTQPVLLFPARRASSAQGASRKARSPETSGALSGMRALLSRMVPFMLGASAFVPFAASAQQAGTAPAALHETGIEAASPEDAGVDSRELVRLSQWIREQKLDVYSLLVVKDGKLIFERYGAGASRDANYELYSVTKSVTSLVAGILAGQGSIGLNDSVADQLSAWRPDLRADFADKRDIELRHVLSMSSGLHYDFRPKDDPIYYTAPDRLKLAAATKPKAAPGTVFEYTDINPILASAMLSAAAREPVERYAQAHVFEPLDMKHAAWERADRKGLVSAGWGLRLRAVDMAKIGMLVLDHGRWQGRQVVPQQWIAQMTTPAVSPHFGYYWWVNNIVESEPEYDAMGFKGQFITVLPKRNTVIVMTSMLPIEGGLRDAKNVQMFRQMVNGYIVPALDNAQHAKPTDERRAALAQELEVSARTQGIPGTSMDPTDQPKL</sequence>
<keyword evidence="4" id="KW-1185">Reference proteome</keyword>
<dbReference type="Pfam" id="PF00144">
    <property type="entry name" value="Beta-lactamase"/>
    <property type="match status" value="1"/>
</dbReference>
<dbReference type="AlphaFoldDB" id="A0A9X1RQZ6"/>
<evidence type="ECO:0000256" key="1">
    <source>
        <dbReference type="SAM" id="MobiDB-lite"/>
    </source>
</evidence>
<evidence type="ECO:0000313" key="4">
    <source>
        <dbReference type="Proteomes" id="UP001139308"/>
    </source>
</evidence>
<dbReference type="InterPro" id="IPR050789">
    <property type="entry name" value="Diverse_Enzym_Activities"/>
</dbReference>
<gene>
    <name evidence="3" type="ORF">L5014_08320</name>
</gene>